<dbReference type="Pfam" id="PF01757">
    <property type="entry name" value="Acyl_transf_3"/>
    <property type="match status" value="1"/>
</dbReference>
<name>A0ABY5NKM3_9MICO</name>
<sequence length="249" mass="27879">MPHIDGVYWTLWVELLFYVLMCGLLSIGLTERRVLAFAFLWPLVASLARVTHVDFLTWVLWPQYAPLFCGGMALYLIYSNGHSLIRWLLVIYNLCIAAQQTVDNFVMTSLQRNTGLDLSPLVGTLVVVGMFAVVAAVTVTPLRRVGPAWLSYAGALTYPLYLFHEAWGWWIIDILHDNVGKWVTLAVAVVVSVAIAAAVERWIDRPLRPRFTSLLKRGFVRGGRDTSVAKVSEPAAVERPELSLGELDH</sequence>
<evidence type="ECO:0000313" key="3">
    <source>
        <dbReference type="EMBL" id="UUT35719.1"/>
    </source>
</evidence>
<accession>A0ABY5NKM3</accession>
<dbReference type="Proteomes" id="UP001054811">
    <property type="component" value="Chromosome"/>
</dbReference>
<feature type="transmembrane region" description="Helical" evidence="1">
    <location>
        <begin position="34"/>
        <end position="52"/>
    </location>
</feature>
<keyword evidence="1" id="KW-0812">Transmembrane</keyword>
<feature type="transmembrane region" description="Helical" evidence="1">
    <location>
        <begin position="149"/>
        <end position="170"/>
    </location>
</feature>
<feature type="transmembrane region" description="Helical" evidence="1">
    <location>
        <begin position="122"/>
        <end position="142"/>
    </location>
</feature>
<proteinExistence type="predicted"/>
<keyword evidence="3" id="KW-0808">Transferase</keyword>
<keyword evidence="1" id="KW-1133">Transmembrane helix</keyword>
<feature type="transmembrane region" description="Helical" evidence="1">
    <location>
        <begin position="6"/>
        <end position="27"/>
    </location>
</feature>
<reference evidence="3" key="1">
    <citation type="submission" date="2022-01" db="EMBL/GenBank/DDBJ databases">
        <title>Microbacterium eymi and Microbacterium rhizovicinus sp. nov., isolated from the rhizospheric soil of Elymus tsukushiensis, a plant native to the Dokdo Islands, Republic of Korea.</title>
        <authorList>
            <person name="Hwang Y.J."/>
        </authorList>
    </citation>
    <scope>NUCLEOTIDE SEQUENCE</scope>
    <source>
        <strain evidence="3">KUDC0405</strain>
    </source>
</reference>
<evidence type="ECO:0000256" key="1">
    <source>
        <dbReference type="SAM" id="Phobius"/>
    </source>
</evidence>
<feature type="transmembrane region" description="Helical" evidence="1">
    <location>
        <begin position="182"/>
        <end position="203"/>
    </location>
</feature>
<evidence type="ECO:0000313" key="4">
    <source>
        <dbReference type="Proteomes" id="UP001054811"/>
    </source>
</evidence>
<gene>
    <name evidence="3" type="ORF">L2X98_21075</name>
</gene>
<keyword evidence="3" id="KW-0012">Acyltransferase</keyword>
<dbReference type="GO" id="GO:0016746">
    <property type="term" value="F:acyltransferase activity"/>
    <property type="evidence" value="ECO:0007669"/>
    <property type="project" value="UniProtKB-KW"/>
</dbReference>
<keyword evidence="1" id="KW-0472">Membrane</keyword>
<dbReference type="RefSeq" id="WP_259612338.1">
    <property type="nucleotide sequence ID" value="NZ_CP091139.2"/>
</dbReference>
<feature type="transmembrane region" description="Helical" evidence="1">
    <location>
        <begin position="58"/>
        <end position="77"/>
    </location>
</feature>
<evidence type="ECO:0000259" key="2">
    <source>
        <dbReference type="Pfam" id="PF01757"/>
    </source>
</evidence>
<organism evidence="3 4">
    <name type="scientific">Microbacterium elymi</name>
    <dbReference type="NCBI Taxonomy" id="2909587"/>
    <lineage>
        <taxon>Bacteria</taxon>
        <taxon>Bacillati</taxon>
        <taxon>Actinomycetota</taxon>
        <taxon>Actinomycetes</taxon>
        <taxon>Micrococcales</taxon>
        <taxon>Microbacteriaceae</taxon>
        <taxon>Microbacterium</taxon>
    </lineage>
</organism>
<dbReference type="InterPro" id="IPR002656">
    <property type="entry name" value="Acyl_transf_3_dom"/>
</dbReference>
<dbReference type="EMBL" id="CP091139">
    <property type="protein sequence ID" value="UUT35719.1"/>
    <property type="molecule type" value="Genomic_DNA"/>
</dbReference>
<protein>
    <submittedName>
        <fullName evidence="3">Acyltransferase family protein</fullName>
    </submittedName>
</protein>
<feature type="domain" description="Acyltransferase 3" evidence="2">
    <location>
        <begin position="3"/>
        <end position="199"/>
    </location>
</feature>
<feature type="transmembrane region" description="Helical" evidence="1">
    <location>
        <begin position="84"/>
        <end position="102"/>
    </location>
</feature>
<keyword evidence="4" id="KW-1185">Reference proteome</keyword>